<dbReference type="PROSITE" id="PS51353">
    <property type="entry name" value="ARSC"/>
    <property type="match status" value="1"/>
</dbReference>
<proteinExistence type="predicted"/>
<name>A0A1W1CE11_9ZZZZ</name>
<dbReference type="InterPro" id="IPR036249">
    <property type="entry name" value="Thioredoxin-like_sf"/>
</dbReference>
<dbReference type="Pfam" id="PF03960">
    <property type="entry name" value="ArsC"/>
    <property type="match status" value="1"/>
</dbReference>
<dbReference type="NCBIfam" id="TIGR01617">
    <property type="entry name" value="arsC_related"/>
    <property type="match status" value="1"/>
</dbReference>
<dbReference type="PANTHER" id="PTHR30041:SF8">
    <property type="entry name" value="PROTEIN YFFB"/>
    <property type="match status" value="1"/>
</dbReference>
<dbReference type="Gene3D" id="3.40.30.10">
    <property type="entry name" value="Glutaredoxin"/>
    <property type="match status" value="1"/>
</dbReference>
<dbReference type="SUPFAM" id="SSF52833">
    <property type="entry name" value="Thioredoxin-like"/>
    <property type="match status" value="1"/>
</dbReference>
<evidence type="ECO:0000313" key="1">
    <source>
        <dbReference type="EMBL" id="SFV64016.1"/>
    </source>
</evidence>
<organism evidence="1">
    <name type="scientific">hydrothermal vent metagenome</name>
    <dbReference type="NCBI Taxonomy" id="652676"/>
    <lineage>
        <taxon>unclassified sequences</taxon>
        <taxon>metagenomes</taxon>
        <taxon>ecological metagenomes</taxon>
    </lineage>
</organism>
<dbReference type="InterPro" id="IPR006504">
    <property type="entry name" value="Tscrpt_reg_Spx/MgsR"/>
</dbReference>
<reference evidence="1" key="1">
    <citation type="submission" date="2016-10" db="EMBL/GenBank/DDBJ databases">
        <authorList>
            <person name="de Groot N.N."/>
        </authorList>
    </citation>
    <scope>NUCLEOTIDE SEQUENCE</scope>
</reference>
<gene>
    <name evidence="1" type="ORF">MNB_SUP05-5-965</name>
</gene>
<dbReference type="InterPro" id="IPR006660">
    <property type="entry name" value="Arsenate_reductase-like"/>
</dbReference>
<dbReference type="EMBL" id="FPHJ01000041">
    <property type="protein sequence ID" value="SFV64016.1"/>
    <property type="molecule type" value="Genomic_DNA"/>
</dbReference>
<protein>
    <submittedName>
        <fullName evidence="1">FIG138056: a glutathione-dependent thiol reductase</fullName>
    </submittedName>
</protein>
<dbReference type="PANTHER" id="PTHR30041">
    <property type="entry name" value="ARSENATE REDUCTASE"/>
    <property type="match status" value="1"/>
</dbReference>
<sequence>MQITKTNELIKVYGINNCDTIKKTKKFLDENHLNYEFIDFRKTPLSTKDINLFIEKIGLEKLINKRSTTWKKLSKEQQQNITTQIILEYPTLMKRPIVIKNNDCFVGFEQEKFLKSVC</sequence>
<accession>A0A1W1CE11</accession>
<dbReference type="AlphaFoldDB" id="A0A1W1CE11"/>